<evidence type="ECO:0000313" key="4">
    <source>
        <dbReference type="Proteomes" id="UP000238823"/>
    </source>
</evidence>
<dbReference type="InterPro" id="IPR013149">
    <property type="entry name" value="ADH-like_C"/>
</dbReference>
<dbReference type="Gene3D" id="3.90.180.10">
    <property type="entry name" value="Medium-chain alcohol dehydrogenases, catalytic domain"/>
    <property type="match status" value="1"/>
</dbReference>
<keyword evidence="1" id="KW-0521">NADP</keyword>
<dbReference type="PANTHER" id="PTHR44154:SF1">
    <property type="entry name" value="QUINONE OXIDOREDUCTASE"/>
    <property type="match status" value="1"/>
</dbReference>
<feature type="domain" description="Enoyl reductase (ER)" evidence="2">
    <location>
        <begin position="19"/>
        <end position="351"/>
    </location>
</feature>
<dbReference type="CDD" id="cd08266">
    <property type="entry name" value="Zn_ADH_like1"/>
    <property type="match status" value="1"/>
</dbReference>
<dbReference type="PANTHER" id="PTHR44154">
    <property type="entry name" value="QUINONE OXIDOREDUCTASE"/>
    <property type="match status" value="1"/>
</dbReference>
<evidence type="ECO:0000256" key="1">
    <source>
        <dbReference type="ARBA" id="ARBA00022857"/>
    </source>
</evidence>
<dbReference type="SMART" id="SM00829">
    <property type="entry name" value="PKS_ER"/>
    <property type="match status" value="1"/>
</dbReference>
<dbReference type="SUPFAM" id="SSF51735">
    <property type="entry name" value="NAD(P)-binding Rossmann-fold domains"/>
    <property type="match status" value="1"/>
</dbReference>
<dbReference type="EC" id="1.3.1.86" evidence="3"/>
<dbReference type="Proteomes" id="UP000238823">
    <property type="component" value="Unassembled WGS sequence"/>
</dbReference>
<evidence type="ECO:0000313" key="3">
    <source>
        <dbReference type="EMBL" id="PRQ09001.1"/>
    </source>
</evidence>
<protein>
    <submittedName>
        <fullName evidence="3">Crotonyl-CoA reductase</fullName>
        <ecNumber evidence="3">1.3.1.86</ecNumber>
    </submittedName>
</protein>
<reference evidence="3 4" key="1">
    <citation type="submission" date="2018-03" db="EMBL/GenBank/DDBJ databases">
        <title>Draft Genome Sequences of the Obligatory Marine Myxobacteria Enhygromyxa salina SWB007.</title>
        <authorList>
            <person name="Poehlein A."/>
            <person name="Moghaddam J.A."/>
            <person name="Harms H."/>
            <person name="Alanjari M."/>
            <person name="Koenig G.M."/>
            <person name="Daniel R."/>
            <person name="Schaeberle T.F."/>
        </authorList>
    </citation>
    <scope>NUCLEOTIDE SEQUENCE [LARGE SCALE GENOMIC DNA]</scope>
    <source>
        <strain evidence="3 4">SWB007</strain>
    </source>
</reference>
<dbReference type="InterPro" id="IPR020843">
    <property type="entry name" value="ER"/>
</dbReference>
<accession>A0A2S9YV66</accession>
<name>A0A2S9YV66_9BACT</name>
<dbReference type="EMBL" id="PVNL01000031">
    <property type="protein sequence ID" value="PRQ09001.1"/>
    <property type="molecule type" value="Genomic_DNA"/>
</dbReference>
<dbReference type="Gene3D" id="3.40.50.720">
    <property type="entry name" value="NAD(P)-binding Rossmann-like Domain"/>
    <property type="match status" value="1"/>
</dbReference>
<proteinExistence type="predicted"/>
<dbReference type="GO" id="GO:0043880">
    <property type="term" value="F:crotonyl-CoA reductase activity"/>
    <property type="evidence" value="ECO:0007669"/>
    <property type="project" value="UniProtKB-EC"/>
</dbReference>
<comment type="caution">
    <text evidence="3">The sequence shown here is derived from an EMBL/GenBank/DDBJ whole genome shotgun (WGS) entry which is preliminary data.</text>
</comment>
<dbReference type="AlphaFoldDB" id="A0A2S9YV66"/>
<dbReference type="InterPro" id="IPR011032">
    <property type="entry name" value="GroES-like_sf"/>
</dbReference>
<keyword evidence="3" id="KW-0560">Oxidoreductase</keyword>
<dbReference type="Pfam" id="PF08240">
    <property type="entry name" value="ADH_N"/>
    <property type="match status" value="1"/>
</dbReference>
<gene>
    <name evidence="3" type="primary">ccrA2_1</name>
    <name evidence="3" type="ORF">ENSA7_12720</name>
</gene>
<dbReference type="Pfam" id="PF00107">
    <property type="entry name" value="ADH_zinc_N"/>
    <property type="match status" value="1"/>
</dbReference>
<dbReference type="InterPro" id="IPR013154">
    <property type="entry name" value="ADH-like_N"/>
</dbReference>
<sequence length="359" mass="38402">MPTGRMTDTITAIILERHGGPEVLKVAQRPAPRARPGHVVVQIHACAVNRLDIWVRGGLPNLRLDYPHVLGSDIAGVVREVGEGVDAALVGTEVVVNPGRSCGRCEACLSGWDNLCPDYHILGESCAGGYCEQLEVPAVNLVPKPARLTMVEAAAFPLTFLTAWQMLVVRGRIEPGETVLLHAAGSGVGSAGLQIAKLHGARVIALASTDAKLDKARELGADACVRSSDDDWPKQVRALAGVGRKGVDLVFEHVGQATWEHSIKLCRRGGRVVTCGASSGWDARTDLRHVFFRQIQILGSTMGSKASMFRIAELIDAGELSPVVDKVFPLAEAAQAHRYLDRREQFGKVVLDIAGVAAQ</sequence>
<dbReference type="SUPFAM" id="SSF50129">
    <property type="entry name" value="GroES-like"/>
    <property type="match status" value="1"/>
</dbReference>
<evidence type="ECO:0000259" key="2">
    <source>
        <dbReference type="SMART" id="SM00829"/>
    </source>
</evidence>
<organism evidence="3 4">
    <name type="scientific">Enhygromyxa salina</name>
    <dbReference type="NCBI Taxonomy" id="215803"/>
    <lineage>
        <taxon>Bacteria</taxon>
        <taxon>Pseudomonadati</taxon>
        <taxon>Myxococcota</taxon>
        <taxon>Polyangia</taxon>
        <taxon>Nannocystales</taxon>
        <taxon>Nannocystaceae</taxon>
        <taxon>Enhygromyxa</taxon>
    </lineage>
</organism>
<dbReference type="InterPro" id="IPR051603">
    <property type="entry name" value="Zinc-ADH_QOR/CCCR"/>
</dbReference>
<dbReference type="InterPro" id="IPR036291">
    <property type="entry name" value="NAD(P)-bd_dom_sf"/>
</dbReference>